<accession>A0A9P6U9F1</accession>
<keyword evidence="3" id="KW-1185">Reference proteome</keyword>
<gene>
    <name evidence="2" type="ORF">BG011_002466</name>
</gene>
<feature type="region of interest" description="Disordered" evidence="1">
    <location>
        <begin position="45"/>
        <end position="139"/>
    </location>
</feature>
<sequence length="139" mass="15679">MTGNHIAVGAVEAAVVAGIEAVVEVEADPRIPAQTVRANLTVNTVADSKTITTRRDYRSSNRKRRKHKRSRSHSRSRSKKSKHKRHRRRSSSSSEDSDDNPRSAITGKKLKLKVVKSSEDKKREKNRTNLLDFLNASYD</sequence>
<comment type="caution">
    <text evidence="2">The sequence shown here is derived from an EMBL/GenBank/DDBJ whole genome shotgun (WGS) entry which is preliminary data.</text>
</comment>
<proteinExistence type="predicted"/>
<dbReference type="PANTHER" id="PTHR35760">
    <property type="entry name" value="SI:CH211-22I13.2"/>
    <property type="match status" value="1"/>
</dbReference>
<dbReference type="PANTHER" id="PTHR35760:SF1">
    <property type="entry name" value="SI:CH211-22I13.2"/>
    <property type="match status" value="1"/>
</dbReference>
<feature type="compositionally biased region" description="Basic residues" evidence="1">
    <location>
        <begin position="60"/>
        <end position="90"/>
    </location>
</feature>
<dbReference type="EMBL" id="JAAAJA010000018">
    <property type="protein sequence ID" value="KAG0266347.1"/>
    <property type="molecule type" value="Genomic_DNA"/>
</dbReference>
<evidence type="ECO:0000313" key="3">
    <source>
        <dbReference type="Proteomes" id="UP000726737"/>
    </source>
</evidence>
<evidence type="ECO:0000256" key="1">
    <source>
        <dbReference type="SAM" id="MobiDB-lite"/>
    </source>
</evidence>
<feature type="compositionally biased region" description="Basic and acidic residues" evidence="1">
    <location>
        <begin position="116"/>
        <end position="127"/>
    </location>
</feature>
<organism evidence="2 3">
    <name type="scientific">Mortierella polycephala</name>
    <dbReference type="NCBI Taxonomy" id="41804"/>
    <lineage>
        <taxon>Eukaryota</taxon>
        <taxon>Fungi</taxon>
        <taxon>Fungi incertae sedis</taxon>
        <taxon>Mucoromycota</taxon>
        <taxon>Mortierellomycotina</taxon>
        <taxon>Mortierellomycetes</taxon>
        <taxon>Mortierellales</taxon>
        <taxon>Mortierellaceae</taxon>
        <taxon>Mortierella</taxon>
    </lineage>
</organism>
<dbReference type="Proteomes" id="UP000726737">
    <property type="component" value="Unassembled WGS sequence"/>
</dbReference>
<evidence type="ECO:0000313" key="2">
    <source>
        <dbReference type="EMBL" id="KAG0266347.1"/>
    </source>
</evidence>
<dbReference type="AlphaFoldDB" id="A0A9P6U9F1"/>
<protein>
    <submittedName>
        <fullName evidence="2">Uncharacterized protein</fullName>
    </submittedName>
</protein>
<name>A0A9P6U9F1_9FUNG</name>
<reference evidence="2" key="1">
    <citation type="journal article" date="2020" name="Fungal Divers.">
        <title>Resolving the Mortierellaceae phylogeny through synthesis of multi-gene phylogenetics and phylogenomics.</title>
        <authorList>
            <person name="Vandepol N."/>
            <person name="Liber J."/>
            <person name="Desiro A."/>
            <person name="Na H."/>
            <person name="Kennedy M."/>
            <person name="Barry K."/>
            <person name="Grigoriev I.V."/>
            <person name="Miller A.N."/>
            <person name="O'Donnell K."/>
            <person name="Stajich J.E."/>
            <person name="Bonito G."/>
        </authorList>
    </citation>
    <scope>NUCLEOTIDE SEQUENCE</scope>
    <source>
        <strain evidence="2">KOD948</strain>
    </source>
</reference>